<dbReference type="SUPFAM" id="SSF52047">
    <property type="entry name" value="RNI-like"/>
    <property type="match status" value="1"/>
</dbReference>
<gene>
    <name evidence="1" type="ORF">FB45DRAFT_844801</name>
</gene>
<dbReference type="Proteomes" id="UP001221142">
    <property type="component" value="Unassembled WGS sequence"/>
</dbReference>
<organism evidence="1 2">
    <name type="scientific">Roridomyces roridus</name>
    <dbReference type="NCBI Taxonomy" id="1738132"/>
    <lineage>
        <taxon>Eukaryota</taxon>
        <taxon>Fungi</taxon>
        <taxon>Dikarya</taxon>
        <taxon>Basidiomycota</taxon>
        <taxon>Agaricomycotina</taxon>
        <taxon>Agaricomycetes</taxon>
        <taxon>Agaricomycetidae</taxon>
        <taxon>Agaricales</taxon>
        <taxon>Marasmiineae</taxon>
        <taxon>Mycenaceae</taxon>
        <taxon>Roridomyces</taxon>
    </lineage>
</organism>
<proteinExistence type="predicted"/>
<accession>A0AAD7FBB2</accession>
<dbReference type="AlphaFoldDB" id="A0AAD7FBB2"/>
<protein>
    <recommendedName>
        <fullName evidence="3">F-box domain-containing protein</fullName>
    </recommendedName>
</protein>
<dbReference type="EMBL" id="JARKIF010000037">
    <property type="protein sequence ID" value="KAJ7609816.1"/>
    <property type="molecule type" value="Genomic_DNA"/>
</dbReference>
<evidence type="ECO:0000313" key="2">
    <source>
        <dbReference type="Proteomes" id="UP001221142"/>
    </source>
</evidence>
<evidence type="ECO:0000313" key="1">
    <source>
        <dbReference type="EMBL" id="KAJ7609816.1"/>
    </source>
</evidence>
<keyword evidence="2" id="KW-1185">Reference proteome</keyword>
<evidence type="ECO:0008006" key="3">
    <source>
        <dbReference type="Google" id="ProtNLM"/>
    </source>
</evidence>
<dbReference type="Gene3D" id="3.80.10.10">
    <property type="entry name" value="Ribonuclease Inhibitor"/>
    <property type="match status" value="1"/>
</dbReference>
<sequence>MSDNPAPSHPVVHGAPTELGHYSMESIPDDIIGGIFLHSLPAHGSVQPSGHSFPLVLAQICAHWRHVALGTVQLWSSVDLTLRASSSDASNPGIIQLLHTWFRRAKAHPLSLTVRCPHGHTDWPFGLLELIKAYAPQFSSLALSMPSAHWEQVVRDNESFPSLRHFSLNLAIEGRVLPTIEAFPALDRIPQLEELRIHSDCDFPSLRLRSKTITTLELMGPTRFAQIEDSFPNLRNLTLRHASVKAVLIPPPSSALPLESLCVNTALFLDMVTFPHLRHLDIKLRSFQCVELLCAFISRSGCTLLDLKLRIIEQFHDSVLIDVFKITPCVTSLIVDMRGNYNEGWRTIFSVLKSTKLLPALRDLSMMEILDGSEHKTEAYNHDAVASMLCARVGQTELKSFSLALHPTNFLIYKDSTNPLTPEAFVPYGAPAGEMMRLREEGLDVGVQVNFTGIPTMYWPLRGEDNQVPFEFPACECPQWGNRLR</sequence>
<comment type="caution">
    <text evidence="1">The sequence shown here is derived from an EMBL/GenBank/DDBJ whole genome shotgun (WGS) entry which is preliminary data.</text>
</comment>
<reference evidence="1" key="1">
    <citation type="submission" date="2023-03" db="EMBL/GenBank/DDBJ databases">
        <title>Massive genome expansion in bonnet fungi (Mycena s.s.) driven by repeated elements and novel gene families across ecological guilds.</title>
        <authorList>
            <consortium name="Lawrence Berkeley National Laboratory"/>
            <person name="Harder C.B."/>
            <person name="Miyauchi S."/>
            <person name="Viragh M."/>
            <person name="Kuo A."/>
            <person name="Thoen E."/>
            <person name="Andreopoulos B."/>
            <person name="Lu D."/>
            <person name="Skrede I."/>
            <person name="Drula E."/>
            <person name="Henrissat B."/>
            <person name="Morin E."/>
            <person name="Kohler A."/>
            <person name="Barry K."/>
            <person name="LaButti K."/>
            <person name="Morin E."/>
            <person name="Salamov A."/>
            <person name="Lipzen A."/>
            <person name="Mereny Z."/>
            <person name="Hegedus B."/>
            <person name="Baldrian P."/>
            <person name="Stursova M."/>
            <person name="Weitz H."/>
            <person name="Taylor A."/>
            <person name="Grigoriev I.V."/>
            <person name="Nagy L.G."/>
            <person name="Martin F."/>
            <person name="Kauserud H."/>
        </authorList>
    </citation>
    <scope>NUCLEOTIDE SEQUENCE</scope>
    <source>
        <strain evidence="1">9284</strain>
    </source>
</reference>
<name>A0AAD7FBB2_9AGAR</name>
<dbReference type="InterPro" id="IPR032675">
    <property type="entry name" value="LRR_dom_sf"/>
</dbReference>